<comment type="similarity">
    <text evidence="1">Belongs to the glycosyl hydrolase 13 family.</text>
</comment>
<dbReference type="InterPro" id="IPR044505">
    <property type="entry name" value="GlgX_Isoamylase_N_E_set"/>
</dbReference>
<evidence type="ECO:0000313" key="4">
    <source>
        <dbReference type="Proteomes" id="UP000250321"/>
    </source>
</evidence>
<dbReference type="Gene3D" id="3.20.20.80">
    <property type="entry name" value="Glycosidases"/>
    <property type="match status" value="1"/>
</dbReference>
<dbReference type="PANTHER" id="PTHR43002">
    <property type="entry name" value="GLYCOGEN DEBRANCHING ENZYME"/>
    <property type="match status" value="1"/>
</dbReference>
<dbReference type="CDD" id="cd02856">
    <property type="entry name" value="E_set_GDE_Isoamylase_N"/>
    <property type="match status" value="1"/>
</dbReference>
<dbReference type="STRING" id="2094558.A0A314Z6L6"/>
<proteinExistence type="inferred from homology"/>
<dbReference type="OrthoDB" id="1690149at2759"/>
<gene>
    <name evidence="3" type="ORF">Pyn_07921</name>
</gene>
<name>A0A314Z6L6_PRUYE</name>
<comment type="caution">
    <text evidence="3">The sequence shown here is derived from an EMBL/GenBank/DDBJ whole genome shotgun (WGS) entry which is preliminary data.</text>
</comment>
<dbReference type="SUPFAM" id="SSF81296">
    <property type="entry name" value="E set domains"/>
    <property type="match status" value="1"/>
</dbReference>
<dbReference type="Gene3D" id="2.60.40.10">
    <property type="entry name" value="Immunoglobulins"/>
    <property type="match status" value="1"/>
</dbReference>
<dbReference type="Proteomes" id="UP000250321">
    <property type="component" value="Unassembled WGS sequence"/>
</dbReference>
<sequence length="303" mass="34169">MLRTPHWYDSQVAKFPLFASPFSSHNGSSCTVASPVLDMGLKLSKQVSGSNQQGIARKTRDCVNHRTANAYSQRAQERVLEDEAPQISETSPSWKTFPGQAFPLGVSEVDSGTNFAIFSQHATAVTLCLSLPERLGRVDGGMMEFSLDRNVNKTGDIWHICIKDLPRSNVLYGYRMDGPRGWHEGHRFDSRVVLIDPYAKLVDGRRFFGDTSKKFSKFLGTYDFDSLPFAWGDNYKLPNIPEKDLVIYEMNVRAFTASESSGLDPDIRGSYLGVIEKQHFRITRKLEPVDGRELPLETHIWIS</sequence>
<evidence type="ECO:0000256" key="1">
    <source>
        <dbReference type="ARBA" id="ARBA00008061"/>
    </source>
</evidence>
<dbReference type="InterPro" id="IPR004193">
    <property type="entry name" value="Glyco_hydro_13_N"/>
</dbReference>
<protein>
    <submittedName>
        <fullName evidence="3">Isoamylase 3 chloroplastic</fullName>
    </submittedName>
</protein>
<evidence type="ECO:0000259" key="2">
    <source>
        <dbReference type="Pfam" id="PF02922"/>
    </source>
</evidence>
<dbReference type="InterPro" id="IPR013783">
    <property type="entry name" value="Ig-like_fold"/>
</dbReference>
<dbReference type="InterPro" id="IPR017853">
    <property type="entry name" value="GH"/>
</dbReference>
<dbReference type="EMBL" id="PJQY01000264">
    <property type="protein sequence ID" value="PQQ14330.1"/>
    <property type="molecule type" value="Genomic_DNA"/>
</dbReference>
<dbReference type="Pfam" id="PF02922">
    <property type="entry name" value="CBM_48"/>
    <property type="match status" value="1"/>
</dbReference>
<dbReference type="GO" id="GO:0004553">
    <property type="term" value="F:hydrolase activity, hydrolyzing O-glycosyl compounds"/>
    <property type="evidence" value="ECO:0007669"/>
    <property type="project" value="InterPro"/>
</dbReference>
<accession>A0A314Z6L6</accession>
<keyword evidence="4" id="KW-1185">Reference proteome</keyword>
<organism evidence="3 4">
    <name type="scientific">Prunus yedoensis var. nudiflora</name>
    <dbReference type="NCBI Taxonomy" id="2094558"/>
    <lineage>
        <taxon>Eukaryota</taxon>
        <taxon>Viridiplantae</taxon>
        <taxon>Streptophyta</taxon>
        <taxon>Embryophyta</taxon>
        <taxon>Tracheophyta</taxon>
        <taxon>Spermatophyta</taxon>
        <taxon>Magnoliopsida</taxon>
        <taxon>eudicotyledons</taxon>
        <taxon>Gunneridae</taxon>
        <taxon>Pentapetalae</taxon>
        <taxon>rosids</taxon>
        <taxon>fabids</taxon>
        <taxon>Rosales</taxon>
        <taxon>Rosaceae</taxon>
        <taxon>Amygdaloideae</taxon>
        <taxon>Amygdaleae</taxon>
        <taxon>Prunus</taxon>
    </lineage>
</organism>
<dbReference type="SUPFAM" id="SSF51445">
    <property type="entry name" value="(Trans)glycosidases"/>
    <property type="match status" value="1"/>
</dbReference>
<dbReference type="AlphaFoldDB" id="A0A314Z6L6"/>
<evidence type="ECO:0000313" key="3">
    <source>
        <dbReference type="EMBL" id="PQQ14330.1"/>
    </source>
</evidence>
<reference evidence="3 4" key="1">
    <citation type="submission" date="2018-02" db="EMBL/GenBank/DDBJ databases">
        <title>Draft genome of wild Prunus yedoensis var. nudiflora.</title>
        <authorList>
            <person name="Baek S."/>
            <person name="Kim J.-H."/>
            <person name="Choi K."/>
            <person name="Kim G.-B."/>
            <person name="Cho A."/>
            <person name="Jang H."/>
            <person name="Shin C.-H."/>
            <person name="Yu H.-J."/>
            <person name="Mun J.-H."/>
        </authorList>
    </citation>
    <scope>NUCLEOTIDE SEQUENCE [LARGE SCALE GENOMIC DNA]</scope>
    <source>
        <strain evidence="4">cv. Jeju island</strain>
        <tissue evidence="3">Leaf</tissue>
    </source>
</reference>
<dbReference type="InterPro" id="IPR014756">
    <property type="entry name" value="Ig_E-set"/>
</dbReference>
<feature type="domain" description="Glycoside hydrolase family 13 N-terminal" evidence="2">
    <location>
        <begin position="103"/>
        <end position="199"/>
    </location>
</feature>
<dbReference type="GO" id="GO:0005975">
    <property type="term" value="P:carbohydrate metabolic process"/>
    <property type="evidence" value="ECO:0007669"/>
    <property type="project" value="InterPro"/>
</dbReference>